<gene>
    <name evidence="4" type="ORF">ASTO00021_LOCUS18049</name>
</gene>
<dbReference type="PANTHER" id="PTHR24320:SF148">
    <property type="entry name" value="NAD(P)-BINDING ROSSMANN-FOLD SUPERFAMILY PROTEIN"/>
    <property type="match status" value="1"/>
</dbReference>
<comment type="similarity">
    <text evidence="1 3">Belongs to the short-chain dehydrogenases/reductases (SDR) family.</text>
</comment>
<dbReference type="SUPFAM" id="SSF51735">
    <property type="entry name" value="NAD(P)-binding Rossmann-fold domains"/>
    <property type="match status" value="1"/>
</dbReference>
<evidence type="ECO:0000256" key="2">
    <source>
        <dbReference type="ARBA" id="ARBA00023002"/>
    </source>
</evidence>
<dbReference type="AlphaFoldDB" id="A0A7S3V2Q2"/>
<organism evidence="4">
    <name type="scientific">Aplanochytrium stocchinoi</name>
    <dbReference type="NCBI Taxonomy" id="215587"/>
    <lineage>
        <taxon>Eukaryota</taxon>
        <taxon>Sar</taxon>
        <taxon>Stramenopiles</taxon>
        <taxon>Bigyra</taxon>
        <taxon>Labyrinthulomycetes</taxon>
        <taxon>Thraustochytrida</taxon>
        <taxon>Thraustochytriidae</taxon>
        <taxon>Aplanochytrium</taxon>
    </lineage>
</organism>
<name>A0A7S3V2Q2_9STRA</name>
<proteinExistence type="inferred from homology"/>
<protein>
    <recommendedName>
        <fullName evidence="5">Protochlorophyllide reductase</fullName>
    </recommendedName>
</protein>
<dbReference type="InterPro" id="IPR002347">
    <property type="entry name" value="SDR_fam"/>
</dbReference>
<keyword evidence="2" id="KW-0560">Oxidoreductase</keyword>
<evidence type="ECO:0000313" key="4">
    <source>
        <dbReference type="EMBL" id="CAE0448085.1"/>
    </source>
</evidence>
<dbReference type="EMBL" id="HBIN01023436">
    <property type="protein sequence ID" value="CAE0448085.1"/>
    <property type="molecule type" value="Transcribed_RNA"/>
</dbReference>
<accession>A0A7S3V2Q2</accession>
<reference evidence="4" key="1">
    <citation type="submission" date="2021-01" db="EMBL/GenBank/DDBJ databases">
        <authorList>
            <person name="Corre E."/>
            <person name="Pelletier E."/>
            <person name="Niang G."/>
            <person name="Scheremetjew M."/>
            <person name="Finn R."/>
            <person name="Kale V."/>
            <person name="Holt S."/>
            <person name="Cochrane G."/>
            <person name="Meng A."/>
            <person name="Brown T."/>
            <person name="Cohen L."/>
        </authorList>
    </citation>
    <scope>NUCLEOTIDE SEQUENCE</scope>
    <source>
        <strain evidence="4">GSBS06</strain>
    </source>
</reference>
<evidence type="ECO:0000256" key="3">
    <source>
        <dbReference type="RuleBase" id="RU000363"/>
    </source>
</evidence>
<sequence>MGTGASGMLFCCSDVNNYRATALGRVRGLNLDGKVYIITGASGGMGVPTAAALFEAGASVIIASRSLEKLGKAKQDIINSSRRKDGEEKIKTMKLDMGDYNSIGSFTDDVSKVFQKVDVLINNAGLHPGNKFAAGKYGWERSFQVNFLGPVVLIEKMMPLLQAAPEARIVNLGSLSHIDAPKPIEFSKLPRNADSFGGYDIDYCEAKWLLSAYTQALNDKLSKGNAKIKAVCADPGISPNSAMWDEQPAPMRFMVRVCCVCLTHTTEQAAGTPVFAAVSPYENLVGGGYYTNGCLHPPRADTKDAENWTNISALIKKVLPQDLVPKDLF</sequence>
<dbReference type="PANTHER" id="PTHR24320">
    <property type="entry name" value="RETINOL DEHYDROGENASE"/>
    <property type="match status" value="1"/>
</dbReference>
<dbReference type="PRINTS" id="PR00080">
    <property type="entry name" value="SDRFAMILY"/>
</dbReference>
<dbReference type="GO" id="GO:0016491">
    <property type="term" value="F:oxidoreductase activity"/>
    <property type="evidence" value="ECO:0007669"/>
    <property type="project" value="UniProtKB-KW"/>
</dbReference>
<dbReference type="PRINTS" id="PR00081">
    <property type="entry name" value="GDHRDH"/>
</dbReference>
<dbReference type="InterPro" id="IPR036291">
    <property type="entry name" value="NAD(P)-bd_dom_sf"/>
</dbReference>
<evidence type="ECO:0000256" key="1">
    <source>
        <dbReference type="ARBA" id="ARBA00006484"/>
    </source>
</evidence>
<dbReference type="Gene3D" id="3.40.50.720">
    <property type="entry name" value="NAD(P)-binding Rossmann-like Domain"/>
    <property type="match status" value="1"/>
</dbReference>
<evidence type="ECO:0008006" key="5">
    <source>
        <dbReference type="Google" id="ProtNLM"/>
    </source>
</evidence>
<dbReference type="Pfam" id="PF00106">
    <property type="entry name" value="adh_short"/>
    <property type="match status" value="1"/>
</dbReference>